<dbReference type="AlphaFoldDB" id="A0A4R5N7C3"/>
<dbReference type="RefSeq" id="WP_010008012.1">
    <property type="nucleotide sequence ID" value="NZ_JAGYGP010000001.1"/>
</dbReference>
<evidence type="ECO:0000313" key="3">
    <source>
        <dbReference type="Proteomes" id="UP000295681"/>
    </source>
</evidence>
<evidence type="ECO:0000256" key="1">
    <source>
        <dbReference type="SAM" id="SignalP"/>
    </source>
</evidence>
<feature type="signal peptide" evidence="1">
    <location>
        <begin position="1"/>
        <end position="20"/>
    </location>
</feature>
<feature type="chain" id="PRO_5039677476" description="DUF3042 domain-containing protein" evidence="1">
    <location>
        <begin position="21"/>
        <end position="60"/>
    </location>
</feature>
<proteinExistence type="predicted"/>
<evidence type="ECO:0000313" key="2">
    <source>
        <dbReference type="EMBL" id="TDG67603.1"/>
    </source>
</evidence>
<dbReference type="Proteomes" id="UP000295681">
    <property type="component" value="Unassembled WGS sequence"/>
</dbReference>
<comment type="caution">
    <text evidence="2">The sequence shown here is derived from an EMBL/GenBank/DDBJ whole genome shotgun (WGS) entry which is preliminary data.</text>
</comment>
<keyword evidence="1" id="KW-0732">Signal</keyword>
<accession>A0A4R5N7C3</accession>
<reference evidence="2 3" key="1">
    <citation type="journal article" date="2019" name="Appl. Microbiol. Biotechnol.">
        <title>Uncovering carbohydrate metabolism through a genotype-phenotype association study of 56 lactic acid bacteria genomes.</title>
        <authorList>
            <person name="Buron-Moles G."/>
            <person name="Chailyan A."/>
            <person name="Dolejs I."/>
            <person name="Forster J."/>
            <person name="Miks M.H."/>
        </authorList>
    </citation>
    <scope>NUCLEOTIDE SEQUENCE [LARGE SCALE GENOMIC DNA]</scope>
    <source>
        <strain evidence="2 3">ATCC 700006</strain>
    </source>
</reference>
<dbReference type="EMBL" id="PUFI01000015">
    <property type="protein sequence ID" value="TDG67603.1"/>
    <property type="molecule type" value="Genomic_DNA"/>
</dbReference>
<organism evidence="2 3">
    <name type="scientific">Leuconostoc fallax</name>
    <dbReference type="NCBI Taxonomy" id="1251"/>
    <lineage>
        <taxon>Bacteria</taxon>
        <taxon>Bacillati</taxon>
        <taxon>Bacillota</taxon>
        <taxon>Bacilli</taxon>
        <taxon>Lactobacillales</taxon>
        <taxon>Lactobacillaceae</taxon>
        <taxon>Leuconostoc</taxon>
    </lineage>
</organism>
<name>A0A4R5N7C3_9LACO</name>
<protein>
    <recommendedName>
        <fullName evidence="4">DUF3042 domain-containing protein</fullName>
    </recommendedName>
</protein>
<gene>
    <name evidence="2" type="ORF">C5L23_001402</name>
</gene>
<keyword evidence="3" id="KW-1185">Reference proteome</keyword>
<evidence type="ECO:0008006" key="4">
    <source>
        <dbReference type="Google" id="ProtNLM"/>
    </source>
</evidence>
<dbReference type="InterPro" id="IPR021402">
    <property type="entry name" value="DUF3042"/>
</dbReference>
<sequence length="60" mass="6369">MKSFKAGVFVGILSSVVVAAASALGYKHTVVKPQQKAAEHTEEVSKAAIRKSVSAHQSRF</sequence>
<dbReference type="Pfam" id="PF11240">
    <property type="entry name" value="DUF3042"/>
    <property type="match status" value="1"/>
</dbReference>